<dbReference type="AlphaFoldDB" id="A0A834H804"/>
<comment type="caution">
    <text evidence="2">The sequence shown here is derived from an EMBL/GenBank/DDBJ whole genome shotgun (WGS) entry which is preliminary data.</text>
</comment>
<protein>
    <recommendedName>
        <fullName evidence="1">RNase H type-1 domain-containing protein</fullName>
    </recommendedName>
</protein>
<dbReference type="InterPro" id="IPR036397">
    <property type="entry name" value="RNaseH_sf"/>
</dbReference>
<dbReference type="GO" id="GO:0004523">
    <property type="term" value="F:RNA-DNA hybrid ribonuclease activity"/>
    <property type="evidence" value="ECO:0007669"/>
    <property type="project" value="InterPro"/>
</dbReference>
<proteinExistence type="predicted"/>
<dbReference type="PANTHER" id="PTHR47074:SF11">
    <property type="entry name" value="REVERSE TRANSCRIPTASE-LIKE PROTEIN"/>
    <property type="match status" value="1"/>
</dbReference>
<sequence>MMKEVTAAMKNHHQVMISTEISSEDTVESTSVGNRSSLLLTPHHHHQQTIASNDDHHPVNNFHAFSIADDYNPVEIISDLGVGLVVLSKVVSAGGGGGGLMAPHHRQMGRDRANADQEFGRIGTGDRKLFVETTPFDQNRKELLKHNPNKNASGNIANQKARNDLVFQSLKQSPISIVARAMGAWDEFISASETFSSTHQSFYSSPPLPSSHWIPPGAGSMKINCDASWSKDLKRGWGGIILRDYRGHLVDGRRFRILANSAFLAEASVLREACLFAKALNLSSVCIENDNAQLISLSVSELVPPWEALAIISDIRLLASDLRLSLCWTPREGNEAAHWIASSQASSLGLDWVVSPPAVLISILRNDAFVYQ</sequence>
<dbReference type="Pfam" id="PF13456">
    <property type="entry name" value="RVT_3"/>
    <property type="match status" value="1"/>
</dbReference>
<dbReference type="SUPFAM" id="SSF53098">
    <property type="entry name" value="Ribonuclease H-like"/>
    <property type="match status" value="1"/>
</dbReference>
<dbReference type="GO" id="GO:0003676">
    <property type="term" value="F:nucleic acid binding"/>
    <property type="evidence" value="ECO:0007669"/>
    <property type="project" value="InterPro"/>
</dbReference>
<dbReference type="PANTHER" id="PTHR47074">
    <property type="entry name" value="BNAC02G40300D PROTEIN"/>
    <property type="match status" value="1"/>
</dbReference>
<accession>A0A834H804</accession>
<reference evidence="2" key="1">
    <citation type="submission" date="2019-11" db="EMBL/GenBank/DDBJ databases">
        <authorList>
            <person name="Liu Y."/>
            <person name="Hou J."/>
            <person name="Li T.-Q."/>
            <person name="Guan C.-H."/>
            <person name="Wu X."/>
            <person name="Wu H.-Z."/>
            <person name="Ling F."/>
            <person name="Zhang R."/>
            <person name="Shi X.-G."/>
            <person name="Ren J.-P."/>
            <person name="Chen E.-F."/>
            <person name="Sun J.-M."/>
        </authorList>
    </citation>
    <scope>NUCLEOTIDE SEQUENCE</scope>
    <source>
        <strain evidence="2">Adult_tree_wgs_1</strain>
        <tissue evidence="2">Leaves</tissue>
    </source>
</reference>
<dbReference type="CDD" id="cd06222">
    <property type="entry name" value="RNase_H_like"/>
    <property type="match status" value="1"/>
</dbReference>
<dbReference type="InterPro" id="IPR002156">
    <property type="entry name" value="RNaseH_domain"/>
</dbReference>
<dbReference type="EMBL" id="WJXA01000003">
    <property type="protein sequence ID" value="KAF7148397.1"/>
    <property type="molecule type" value="Genomic_DNA"/>
</dbReference>
<dbReference type="OrthoDB" id="1906820at2759"/>
<dbReference type="InterPro" id="IPR052929">
    <property type="entry name" value="RNase_H-like_EbsB-rel"/>
</dbReference>
<evidence type="ECO:0000313" key="3">
    <source>
        <dbReference type="Proteomes" id="UP000626092"/>
    </source>
</evidence>
<dbReference type="Proteomes" id="UP000626092">
    <property type="component" value="Unassembled WGS sequence"/>
</dbReference>
<dbReference type="Gene3D" id="3.30.420.10">
    <property type="entry name" value="Ribonuclease H-like superfamily/Ribonuclease H"/>
    <property type="match status" value="1"/>
</dbReference>
<evidence type="ECO:0000313" key="2">
    <source>
        <dbReference type="EMBL" id="KAF7148397.1"/>
    </source>
</evidence>
<name>A0A834H804_RHOSS</name>
<dbReference type="InterPro" id="IPR044730">
    <property type="entry name" value="RNase_H-like_dom_plant"/>
</dbReference>
<organism evidence="2 3">
    <name type="scientific">Rhododendron simsii</name>
    <name type="common">Sims's rhododendron</name>
    <dbReference type="NCBI Taxonomy" id="118357"/>
    <lineage>
        <taxon>Eukaryota</taxon>
        <taxon>Viridiplantae</taxon>
        <taxon>Streptophyta</taxon>
        <taxon>Embryophyta</taxon>
        <taxon>Tracheophyta</taxon>
        <taxon>Spermatophyta</taxon>
        <taxon>Magnoliopsida</taxon>
        <taxon>eudicotyledons</taxon>
        <taxon>Gunneridae</taxon>
        <taxon>Pentapetalae</taxon>
        <taxon>asterids</taxon>
        <taxon>Ericales</taxon>
        <taxon>Ericaceae</taxon>
        <taxon>Ericoideae</taxon>
        <taxon>Rhodoreae</taxon>
        <taxon>Rhododendron</taxon>
    </lineage>
</organism>
<keyword evidence="3" id="KW-1185">Reference proteome</keyword>
<dbReference type="InterPro" id="IPR012337">
    <property type="entry name" value="RNaseH-like_sf"/>
</dbReference>
<evidence type="ECO:0000259" key="1">
    <source>
        <dbReference type="Pfam" id="PF13456"/>
    </source>
</evidence>
<gene>
    <name evidence="2" type="ORF">RHSIM_Rhsim03G0084200</name>
</gene>
<feature type="domain" description="RNase H type-1" evidence="1">
    <location>
        <begin position="224"/>
        <end position="342"/>
    </location>
</feature>